<dbReference type="InterPro" id="IPR046953">
    <property type="entry name" value="Spore_GerAC-like_C"/>
</dbReference>
<accession>A0A942Z798</accession>
<dbReference type="Pfam" id="PF25198">
    <property type="entry name" value="Spore_GerAC_N"/>
    <property type="match status" value="1"/>
</dbReference>
<dbReference type="InterPro" id="IPR057336">
    <property type="entry name" value="GerAC_N"/>
</dbReference>
<gene>
    <name evidence="10" type="ORF">GOQ27_12720</name>
</gene>
<evidence type="ECO:0000256" key="1">
    <source>
        <dbReference type="ARBA" id="ARBA00004635"/>
    </source>
</evidence>
<keyword evidence="7" id="KW-0449">Lipoprotein</keyword>
<dbReference type="RefSeq" id="WP_203367256.1">
    <property type="nucleotide sequence ID" value="NZ_WSFT01000048.1"/>
</dbReference>
<evidence type="ECO:0000313" key="11">
    <source>
        <dbReference type="Proteomes" id="UP000724672"/>
    </source>
</evidence>
<dbReference type="PANTHER" id="PTHR35789">
    <property type="entry name" value="SPORE GERMINATION PROTEIN B3"/>
    <property type="match status" value="1"/>
</dbReference>
<dbReference type="Gene3D" id="6.20.190.10">
    <property type="entry name" value="Nutrient germinant receptor protein C, domain 1"/>
    <property type="match status" value="1"/>
</dbReference>
<name>A0A942Z798_9FIRM</name>
<evidence type="ECO:0000256" key="3">
    <source>
        <dbReference type="ARBA" id="ARBA00022544"/>
    </source>
</evidence>
<dbReference type="Pfam" id="PF05504">
    <property type="entry name" value="Spore_GerAC"/>
    <property type="match status" value="1"/>
</dbReference>
<feature type="domain" description="Spore germination GerAC-like C-terminal" evidence="8">
    <location>
        <begin position="218"/>
        <end position="383"/>
    </location>
</feature>
<dbReference type="EMBL" id="WSFT01000048">
    <property type="protein sequence ID" value="MBS4539331.1"/>
    <property type="molecule type" value="Genomic_DNA"/>
</dbReference>
<sequence>MERLLHRLTLITIIFFIMLETSGCWDNVPITEKAMVMGVGIDKTEDNMIELTLQVVKPTSINYGEGSQGSSDTVWVYSTKGKTLFKAMRNQLQTINRKPFYSHVQVIIIGDELAKTGIQEVIDLFERDREPRLSPTVLIAKETTAKKVLSAKSDLENVPAMHIMEILLNNKNNFGIHNMSFINLIRNLRYPGQNPTVGVIEIENEKNDLNIADMKVKGGAILKKDKFIGWLDEKDIEGLNYVLNTSHNGIIETENPFNKGKFVTIEQKRSDTTINVKFEDEKLVFMIEVDAEGNIGGEEGEADLTTKDALSNLEGQIEKSIKEKIENIISLAQDKYKSDVFGFGEKLNKKYPYYWEEVKPNWSEEFSHSLIEVNVKFEIRNSGLINHPTKVE</sequence>
<evidence type="ECO:0000256" key="6">
    <source>
        <dbReference type="ARBA" id="ARBA00023139"/>
    </source>
</evidence>
<evidence type="ECO:0000259" key="9">
    <source>
        <dbReference type="Pfam" id="PF25198"/>
    </source>
</evidence>
<evidence type="ECO:0000313" key="10">
    <source>
        <dbReference type="EMBL" id="MBS4539331.1"/>
    </source>
</evidence>
<evidence type="ECO:0000256" key="7">
    <source>
        <dbReference type="ARBA" id="ARBA00023288"/>
    </source>
</evidence>
<keyword evidence="11" id="KW-1185">Reference proteome</keyword>
<keyword evidence="5" id="KW-0472">Membrane</keyword>
<keyword evidence="4" id="KW-0732">Signal</keyword>
<dbReference type="AlphaFoldDB" id="A0A942Z798"/>
<dbReference type="Proteomes" id="UP000724672">
    <property type="component" value="Unassembled WGS sequence"/>
</dbReference>
<comment type="similarity">
    <text evidence="2">Belongs to the GerABKC lipoprotein family.</text>
</comment>
<organism evidence="10 11">
    <name type="scientific">Anaeromonas frigoriresistens</name>
    <dbReference type="NCBI Taxonomy" id="2683708"/>
    <lineage>
        <taxon>Bacteria</taxon>
        <taxon>Bacillati</taxon>
        <taxon>Bacillota</taxon>
        <taxon>Tissierellia</taxon>
        <taxon>Tissierellales</taxon>
        <taxon>Thermohalobacteraceae</taxon>
        <taxon>Anaeromonas</taxon>
    </lineage>
</organism>
<dbReference type="NCBIfam" id="TIGR02887">
    <property type="entry name" value="spore_ger_x_C"/>
    <property type="match status" value="1"/>
</dbReference>
<evidence type="ECO:0000256" key="2">
    <source>
        <dbReference type="ARBA" id="ARBA00007886"/>
    </source>
</evidence>
<comment type="caution">
    <text evidence="10">The sequence shown here is derived from an EMBL/GenBank/DDBJ whole genome shotgun (WGS) entry which is preliminary data.</text>
</comment>
<dbReference type="GO" id="GO:0009847">
    <property type="term" value="P:spore germination"/>
    <property type="evidence" value="ECO:0007669"/>
    <property type="project" value="InterPro"/>
</dbReference>
<proteinExistence type="inferred from homology"/>
<reference evidence="10" key="1">
    <citation type="submission" date="2019-12" db="EMBL/GenBank/DDBJ databases">
        <title>Clostridiaceae gen. nov. sp. nov., isolated from sediment in Xinjiang, China.</title>
        <authorList>
            <person name="Zhang R."/>
        </authorList>
    </citation>
    <scope>NUCLEOTIDE SEQUENCE</scope>
    <source>
        <strain evidence="10">D2Q-11</strain>
    </source>
</reference>
<keyword evidence="3" id="KW-0309">Germination</keyword>
<evidence type="ECO:0000256" key="5">
    <source>
        <dbReference type="ARBA" id="ARBA00023136"/>
    </source>
</evidence>
<keyword evidence="6" id="KW-0564">Palmitate</keyword>
<feature type="domain" description="Spore germination protein N-terminal" evidence="9">
    <location>
        <begin position="26"/>
        <end position="202"/>
    </location>
</feature>
<evidence type="ECO:0000259" key="8">
    <source>
        <dbReference type="Pfam" id="PF05504"/>
    </source>
</evidence>
<dbReference type="Gene3D" id="3.30.300.210">
    <property type="entry name" value="Nutrient germinant receptor protein C, domain 3"/>
    <property type="match status" value="1"/>
</dbReference>
<dbReference type="PANTHER" id="PTHR35789:SF1">
    <property type="entry name" value="SPORE GERMINATION PROTEIN B3"/>
    <property type="match status" value="1"/>
</dbReference>
<dbReference type="InterPro" id="IPR038501">
    <property type="entry name" value="Spore_GerAC_C_sf"/>
</dbReference>
<protein>
    <submittedName>
        <fullName evidence="10">Ger(X)C family spore germination protein</fullName>
    </submittedName>
</protein>
<dbReference type="InterPro" id="IPR008844">
    <property type="entry name" value="Spore_GerAC-like"/>
</dbReference>
<dbReference type="GO" id="GO:0016020">
    <property type="term" value="C:membrane"/>
    <property type="evidence" value="ECO:0007669"/>
    <property type="project" value="UniProtKB-SubCell"/>
</dbReference>
<evidence type="ECO:0000256" key="4">
    <source>
        <dbReference type="ARBA" id="ARBA00022729"/>
    </source>
</evidence>
<comment type="subcellular location">
    <subcellularLocation>
        <location evidence="1">Membrane</location>
        <topology evidence="1">Lipid-anchor</topology>
    </subcellularLocation>
</comment>